<evidence type="ECO:0000259" key="2">
    <source>
        <dbReference type="Pfam" id="PF06439"/>
    </source>
</evidence>
<sequence>MIKLFMFFAVSLMLTVVYGQDPRETEDWSREPETVIPGRFNMPPSDAKVLLGSSIDMVQWEHRNGDPVRWEMKDGVLTVIPGTGDILSKARFGDVQLHVEWRTPEVVTGSGQGRGNSGVFLMDRYEVQVLDSWENETHYNGQAASIYKQHIPLVNASLPPGEWQTYDIFFTAPRFNEDGSLKSPAYVTVLHNGILVQNHVELLGPTRYIGFPEYEKHDEKMPIRLQNHGDSVSFRNIWVREIDLFND</sequence>
<feature type="domain" description="3-keto-alpha-glucoside-1,2-lyase/3-keto-2-hydroxy-glucal hydratase" evidence="2">
    <location>
        <begin position="56"/>
        <end position="240"/>
    </location>
</feature>
<dbReference type="Pfam" id="PF06439">
    <property type="entry name" value="3keto-disac_hyd"/>
    <property type="match status" value="1"/>
</dbReference>
<proteinExistence type="predicted"/>
<name>A0A4V2RWX8_9BACT</name>
<organism evidence="3 4">
    <name type="scientific">Natronoflexus pectinivorans</name>
    <dbReference type="NCBI Taxonomy" id="682526"/>
    <lineage>
        <taxon>Bacteria</taxon>
        <taxon>Pseudomonadati</taxon>
        <taxon>Bacteroidota</taxon>
        <taxon>Bacteroidia</taxon>
        <taxon>Marinilabiliales</taxon>
        <taxon>Marinilabiliaceae</taxon>
        <taxon>Natronoflexus</taxon>
    </lineage>
</organism>
<protein>
    <submittedName>
        <fullName evidence="3">Uncharacterized protein DUF1080</fullName>
    </submittedName>
</protein>
<dbReference type="OrthoDB" id="176168at2"/>
<dbReference type="Gene3D" id="2.60.120.560">
    <property type="entry name" value="Exo-inulinase, domain 1"/>
    <property type="match status" value="1"/>
</dbReference>
<accession>A0A4V2RWX8</accession>
<evidence type="ECO:0000256" key="1">
    <source>
        <dbReference type="SAM" id="SignalP"/>
    </source>
</evidence>
<dbReference type="InterPro" id="IPR010496">
    <property type="entry name" value="AL/BT2_dom"/>
</dbReference>
<dbReference type="RefSeq" id="WP_132431333.1">
    <property type="nucleotide sequence ID" value="NZ_SLWK01000001.1"/>
</dbReference>
<comment type="caution">
    <text evidence="3">The sequence shown here is derived from an EMBL/GenBank/DDBJ whole genome shotgun (WGS) entry which is preliminary data.</text>
</comment>
<reference evidence="3 4" key="1">
    <citation type="submission" date="2019-03" db="EMBL/GenBank/DDBJ databases">
        <title>Genomic Encyclopedia of Type Strains, Phase IV (KMG-IV): sequencing the most valuable type-strain genomes for metagenomic binning, comparative biology and taxonomic classification.</title>
        <authorList>
            <person name="Goeker M."/>
        </authorList>
    </citation>
    <scope>NUCLEOTIDE SEQUENCE [LARGE SCALE GENOMIC DNA]</scope>
    <source>
        <strain evidence="3 4">DSM 24179</strain>
    </source>
</reference>
<keyword evidence="1" id="KW-0732">Signal</keyword>
<dbReference type="Proteomes" id="UP000295221">
    <property type="component" value="Unassembled WGS sequence"/>
</dbReference>
<keyword evidence="4" id="KW-1185">Reference proteome</keyword>
<feature type="signal peptide" evidence="1">
    <location>
        <begin position="1"/>
        <end position="19"/>
    </location>
</feature>
<dbReference type="GO" id="GO:0016787">
    <property type="term" value="F:hydrolase activity"/>
    <property type="evidence" value="ECO:0007669"/>
    <property type="project" value="InterPro"/>
</dbReference>
<dbReference type="EMBL" id="SLWK01000001">
    <property type="protein sequence ID" value="TCO10661.1"/>
    <property type="molecule type" value="Genomic_DNA"/>
</dbReference>
<gene>
    <name evidence="3" type="ORF">EV194_101292</name>
</gene>
<dbReference type="AlphaFoldDB" id="A0A4V2RWX8"/>
<feature type="chain" id="PRO_5020455496" evidence="1">
    <location>
        <begin position="20"/>
        <end position="247"/>
    </location>
</feature>
<evidence type="ECO:0000313" key="3">
    <source>
        <dbReference type="EMBL" id="TCO10661.1"/>
    </source>
</evidence>
<evidence type="ECO:0000313" key="4">
    <source>
        <dbReference type="Proteomes" id="UP000295221"/>
    </source>
</evidence>